<dbReference type="InterPro" id="IPR000195">
    <property type="entry name" value="Rab-GAP-TBC_dom"/>
</dbReference>
<dbReference type="PROSITE" id="PS50086">
    <property type="entry name" value="TBC_RABGAP"/>
    <property type="match status" value="1"/>
</dbReference>
<dbReference type="FunCoup" id="A0A369JWX9">
    <property type="interactions" value="628"/>
</dbReference>
<dbReference type="FunFam" id="1.10.8.270:FF:000037">
    <property type="entry name" value="TBC1 domain family member 22A"/>
    <property type="match status" value="1"/>
</dbReference>
<evidence type="ECO:0000256" key="1">
    <source>
        <dbReference type="SAM" id="MobiDB-lite"/>
    </source>
</evidence>
<dbReference type="Pfam" id="PF00566">
    <property type="entry name" value="RabGAP-TBC"/>
    <property type="match status" value="1"/>
</dbReference>
<keyword evidence="4" id="KW-1185">Reference proteome</keyword>
<dbReference type="Proteomes" id="UP000076154">
    <property type="component" value="Unassembled WGS sequence"/>
</dbReference>
<dbReference type="PANTHER" id="PTHR22957">
    <property type="entry name" value="TBC1 DOMAIN FAMILY MEMBER GTPASE-ACTIVATING PROTEIN"/>
    <property type="match status" value="1"/>
</dbReference>
<name>A0A369JWX9_HYPMA</name>
<dbReference type="Gene3D" id="1.10.472.80">
    <property type="entry name" value="Ypt/Rab-GAP domain of gyp1p, domain 3"/>
    <property type="match status" value="1"/>
</dbReference>
<evidence type="ECO:0000313" key="3">
    <source>
        <dbReference type="EMBL" id="RDB24875.1"/>
    </source>
</evidence>
<dbReference type="Gene3D" id="1.10.10.750">
    <property type="entry name" value="Ypt/Rab-GAP domain of gyp1p, domain 1"/>
    <property type="match status" value="1"/>
</dbReference>
<gene>
    <name evidence="3" type="primary">gyp1</name>
    <name evidence="3" type="ORF">Hypma_007662</name>
</gene>
<dbReference type="InterPro" id="IPR035969">
    <property type="entry name" value="Rab-GAP_TBC_sf"/>
</dbReference>
<feature type="domain" description="Rab-GAP TBC" evidence="2">
    <location>
        <begin position="266"/>
        <end position="490"/>
    </location>
</feature>
<reference evidence="3" key="1">
    <citation type="submission" date="2018-04" db="EMBL/GenBank/DDBJ databases">
        <title>Whole genome sequencing of Hypsizygus marmoreus.</title>
        <authorList>
            <person name="Choi I.-G."/>
            <person name="Min B."/>
            <person name="Kim J.-G."/>
            <person name="Kim S."/>
            <person name="Oh Y.-L."/>
            <person name="Kong W.-S."/>
            <person name="Park H."/>
            <person name="Jeong J."/>
            <person name="Song E.-S."/>
        </authorList>
    </citation>
    <scope>NUCLEOTIDE SEQUENCE [LARGE SCALE GENOMIC DNA]</scope>
    <source>
        <strain evidence="3">51987-8</strain>
    </source>
</reference>
<comment type="caution">
    <text evidence="3">The sequence shown here is derived from an EMBL/GenBank/DDBJ whole genome shotgun (WGS) entry which is preliminary data.</text>
</comment>
<dbReference type="PANTHER" id="PTHR22957:SF26">
    <property type="entry name" value="LD44506P"/>
    <property type="match status" value="1"/>
</dbReference>
<evidence type="ECO:0000259" key="2">
    <source>
        <dbReference type="PROSITE" id="PS50086"/>
    </source>
</evidence>
<organism evidence="3 4">
    <name type="scientific">Hypsizygus marmoreus</name>
    <name type="common">White beech mushroom</name>
    <name type="synonym">Agaricus marmoreus</name>
    <dbReference type="NCBI Taxonomy" id="39966"/>
    <lineage>
        <taxon>Eukaryota</taxon>
        <taxon>Fungi</taxon>
        <taxon>Dikarya</taxon>
        <taxon>Basidiomycota</taxon>
        <taxon>Agaricomycotina</taxon>
        <taxon>Agaricomycetes</taxon>
        <taxon>Agaricomycetidae</taxon>
        <taxon>Agaricales</taxon>
        <taxon>Tricholomatineae</taxon>
        <taxon>Lyophyllaceae</taxon>
        <taxon>Hypsizygus</taxon>
    </lineage>
</organism>
<evidence type="ECO:0000313" key="4">
    <source>
        <dbReference type="Proteomes" id="UP000076154"/>
    </source>
</evidence>
<dbReference type="GO" id="GO:0005096">
    <property type="term" value="F:GTPase activator activity"/>
    <property type="evidence" value="ECO:0007669"/>
    <property type="project" value="TreeGrafter"/>
</dbReference>
<dbReference type="SMART" id="SM00164">
    <property type="entry name" value="TBC"/>
    <property type="match status" value="1"/>
</dbReference>
<feature type="compositionally biased region" description="Polar residues" evidence="1">
    <location>
        <begin position="79"/>
        <end position="92"/>
    </location>
</feature>
<dbReference type="OrthoDB" id="26371at2759"/>
<feature type="region of interest" description="Disordered" evidence="1">
    <location>
        <begin position="171"/>
        <end position="227"/>
    </location>
</feature>
<feature type="compositionally biased region" description="Low complexity" evidence="1">
    <location>
        <begin position="55"/>
        <end position="64"/>
    </location>
</feature>
<dbReference type="EMBL" id="LUEZ02000041">
    <property type="protein sequence ID" value="RDB24875.1"/>
    <property type="molecule type" value="Genomic_DNA"/>
</dbReference>
<feature type="compositionally biased region" description="Polar residues" evidence="1">
    <location>
        <begin position="43"/>
        <end position="54"/>
    </location>
</feature>
<dbReference type="AlphaFoldDB" id="A0A369JWX9"/>
<feature type="region of interest" description="Disordered" evidence="1">
    <location>
        <begin position="1"/>
        <end position="145"/>
    </location>
</feature>
<proteinExistence type="predicted"/>
<dbReference type="Gene3D" id="1.10.8.270">
    <property type="entry name" value="putative rabgap domain of human tbc1 domain family member 14 like domains"/>
    <property type="match status" value="1"/>
</dbReference>
<accession>A0A369JWX9</accession>
<dbReference type="FunFam" id="1.10.472.80:FF:000001">
    <property type="entry name" value="TBC1 domain family member 22B"/>
    <property type="match status" value="1"/>
</dbReference>
<protein>
    <submittedName>
        <fullName evidence="3">GTPase-activating protein gyp1</fullName>
    </submittedName>
</protein>
<sequence length="562" mass="63260">MTARSPPARPHIGIHPSTHFASRATGDWGEDDAWDSASDSESPRQSSLSKSWNRASSSTASTTAPRPVPKPASNSSSSTLAFSYTHVSAPNPSSYPPREETVLAPKSGWTIVKKSSEKKKMNTDGASEQGGDVTVDSEEGHGDADVEGDMILGDLEAEVDVSAQASQAALPPHLKAKHGQGHIRDDVDDIVHDPLNGVKHRARRGERSPSSVRQTKDTKQSPSTLERSEKLLRERSIRSNRRHKFVDCLSSQDVNIAELRKLAWAGIPADLRPMAWQLLLGYLPLPTPLRPTTLARKRGEYLSLVELAFARDREGLDQQIWHQIEIDVPRTRPGVRLWMHEATQRSLERILYVWAIRHPASGYVQGINDLVTPFFQVFLSAYIDSDPELFDPSLLPTHVLNAIEADSFWCLSRLLDGIQDNYIIAQPGIQRSVRRMAELVARIDVPLSAHLQSQNVEFMQFAFRWMNCLLMREISVQNTIRMWDTYLAEGPDAFSQFHLYVCSAFLVRWSEKLRQMDFQGIIMFLQSLPTQDWGDHEIEMLLSEAFVLNSIWQNAQSHFNAK</sequence>
<dbReference type="InParanoid" id="A0A369JWX9"/>
<dbReference type="SUPFAM" id="SSF47923">
    <property type="entry name" value="Ypt/Rab-GAP domain of gyp1p"/>
    <property type="match status" value="2"/>
</dbReference>
<dbReference type="STRING" id="39966.A0A369JWX9"/>
<feature type="compositionally biased region" description="Basic and acidic residues" evidence="1">
    <location>
        <begin position="182"/>
        <end position="192"/>
    </location>
</feature>
<dbReference type="GO" id="GO:0005794">
    <property type="term" value="C:Golgi apparatus"/>
    <property type="evidence" value="ECO:0007669"/>
    <property type="project" value="TreeGrafter"/>
</dbReference>